<organism evidence="2">
    <name type="scientific">Methylobacterium bullatum</name>
    <dbReference type="NCBI Taxonomy" id="570505"/>
    <lineage>
        <taxon>Bacteria</taxon>
        <taxon>Pseudomonadati</taxon>
        <taxon>Pseudomonadota</taxon>
        <taxon>Alphaproteobacteria</taxon>
        <taxon>Hyphomicrobiales</taxon>
        <taxon>Methylobacteriaceae</taxon>
        <taxon>Methylobacterium</taxon>
    </lineage>
</organism>
<sequence>MSHETIRRFVIARRLGVAMLGGLSMTMTAPVFAQSPSPPAAVNNWADLRATLASCWSVPPDTRGSLIAFLFGIRKTGELRGAPLVTARRLEGDQEARKRYEEAAREAVSRCFPITVTPSFGAILGESPIRLRFVNTPPTAAYQINGNITIFAPP</sequence>
<evidence type="ECO:0008006" key="3">
    <source>
        <dbReference type="Google" id="ProtNLM"/>
    </source>
</evidence>
<protein>
    <recommendedName>
        <fullName evidence="3">TonB C-terminal domain-containing protein</fullName>
    </recommendedName>
</protein>
<evidence type="ECO:0000313" key="2">
    <source>
        <dbReference type="EMBL" id="CAA2105642.1"/>
    </source>
</evidence>
<gene>
    <name evidence="2" type="ORF">MBUL_03295</name>
</gene>
<keyword evidence="1" id="KW-0732">Signal</keyword>
<proteinExistence type="predicted"/>
<dbReference type="AlphaFoldDB" id="A0A679J3A6"/>
<dbReference type="EMBL" id="LR743504">
    <property type="protein sequence ID" value="CAA2105642.1"/>
    <property type="molecule type" value="Genomic_DNA"/>
</dbReference>
<reference evidence="2" key="1">
    <citation type="submission" date="2019-12" db="EMBL/GenBank/DDBJ databases">
        <authorList>
            <person name="Cremers G."/>
        </authorList>
    </citation>
    <scope>NUCLEOTIDE SEQUENCE</scope>
    <source>
        <strain evidence="2">Mbul1</strain>
    </source>
</reference>
<accession>A0A679J3A6</accession>
<name>A0A679J3A6_9HYPH</name>
<evidence type="ECO:0000256" key="1">
    <source>
        <dbReference type="SAM" id="SignalP"/>
    </source>
</evidence>
<feature type="chain" id="PRO_5025336312" description="TonB C-terminal domain-containing protein" evidence="1">
    <location>
        <begin position="34"/>
        <end position="154"/>
    </location>
</feature>
<feature type="signal peptide" evidence="1">
    <location>
        <begin position="1"/>
        <end position="33"/>
    </location>
</feature>